<feature type="non-terminal residue" evidence="2">
    <location>
        <position position="144"/>
    </location>
</feature>
<organism evidence="2">
    <name type="scientific">marine sediment metagenome</name>
    <dbReference type="NCBI Taxonomy" id="412755"/>
    <lineage>
        <taxon>unclassified sequences</taxon>
        <taxon>metagenomes</taxon>
        <taxon>ecological metagenomes</taxon>
    </lineage>
</organism>
<dbReference type="EMBL" id="LAZR01057797">
    <property type="protein sequence ID" value="KKK71308.1"/>
    <property type="molecule type" value="Genomic_DNA"/>
</dbReference>
<protein>
    <submittedName>
        <fullName evidence="2">Uncharacterized protein</fullName>
    </submittedName>
</protein>
<evidence type="ECO:0000256" key="1">
    <source>
        <dbReference type="SAM" id="MobiDB-lite"/>
    </source>
</evidence>
<accession>A0A0F8XQP8</accession>
<comment type="caution">
    <text evidence="2">The sequence shown here is derived from an EMBL/GenBank/DDBJ whole genome shotgun (WGS) entry which is preliminary data.</text>
</comment>
<reference evidence="2" key="1">
    <citation type="journal article" date="2015" name="Nature">
        <title>Complex archaea that bridge the gap between prokaryotes and eukaryotes.</title>
        <authorList>
            <person name="Spang A."/>
            <person name="Saw J.H."/>
            <person name="Jorgensen S.L."/>
            <person name="Zaremba-Niedzwiedzka K."/>
            <person name="Martijn J."/>
            <person name="Lind A.E."/>
            <person name="van Eijk R."/>
            <person name="Schleper C."/>
            <person name="Guy L."/>
            <person name="Ettema T.J."/>
        </authorList>
    </citation>
    <scope>NUCLEOTIDE SEQUENCE</scope>
</reference>
<feature type="region of interest" description="Disordered" evidence="1">
    <location>
        <begin position="124"/>
        <end position="144"/>
    </location>
</feature>
<proteinExistence type="predicted"/>
<gene>
    <name evidence="2" type="ORF">LCGC14_2915200</name>
</gene>
<sequence>MSEAMARVFQHLRLNEAACLGLREAVRPFVGPADWPTRAVADFCERLYLAHFSLESDPDCQTVDFPVNQDEIMLINNFVSAEDGDWAKDILHQTRQVLYELTTQKNAMKLAFSSDVKKLFPEESVPTKSEAELTDSTLEDKLKG</sequence>
<evidence type="ECO:0000313" key="2">
    <source>
        <dbReference type="EMBL" id="KKK71308.1"/>
    </source>
</evidence>
<dbReference type="AlphaFoldDB" id="A0A0F8XQP8"/>
<name>A0A0F8XQP8_9ZZZZ</name>